<dbReference type="Proteomes" id="UP000028760">
    <property type="component" value="Unassembled WGS sequence"/>
</dbReference>
<evidence type="ECO:0000259" key="3">
    <source>
        <dbReference type="PROSITE" id="PS50041"/>
    </source>
</evidence>
<keyword evidence="5" id="KW-1185">Reference proteome</keyword>
<dbReference type="GO" id="GO:0005886">
    <property type="term" value="C:plasma membrane"/>
    <property type="evidence" value="ECO:0007669"/>
    <property type="project" value="UniProtKB-SubCell"/>
</dbReference>
<sequence>MFGLLILLVVVDIGVRVKIYHLVVEKPLQTRFENHTKEQTEWQELRESYFYCASTEKKNWTESRKDCMSRGGDLVILNNKEKQGMIERMKIHGDSWIGLQSSDEWTAKWKWVDGTDLAYGSWRDGVNVKTEPESKAFTDQQGLWMLDKTGLKYWICEKKNVQHLGDLKPEKNISKT</sequence>
<name>A0A096MIF4_POEFO</name>
<evidence type="ECO:0000256" key="1">
    <source>
        <dbReference type="ARBA" id="ARBA00004401"/>
    </source>
</evidence>
<organism evidence="4 5">
    <name type="scientific">Poecilia formosa</name>
    <name type="common">Amazon molly</name>
    <name type="synonym">Limia formosa</name>
    <dbReference type="NCBI Taxonomy" id="48698"/>
    <lineage>
        <taxon>Eukaryota</taxon>
        <taxon>Metazoa</taxon>
        <taxon>Chordata</taxon>
        <taxon>Craniata</taxon>
        <taxon>Vertebrata</taxon>
        <taxon>Euteleostomi</taxon>
        <taxon>Actinopterygii</taxon>
        <taxon>Neopterygii</taxon>
        <taxon>Teleostei</taxon>
        <taxon>Neoteleostei</taxon>
        <taxon>Acanthomorphata</taxon>
        <taxon>Ovalentaria</taxon>
        <taxon>Atherinomorphae</taxon>
        <taxon>Cyprinodontiformes</taxon>
        <taxon>Poeciliidae</taxon>
        <taxon>Poeciliinae</taxon>
        <taxon>Poecilia</taxon>
    </lineage>
</organism>
<dbReference type="PANTHER" id="PTHR45710:SF26">
    <property type="entry name" value="RH26557P"/>
    <property type="match status" value="1"/>
</dbReference>
<dbReference type="PANTHER" id="PTHR45710">
    <property type="entry name" value="C-TYPE LECTIN DOMAIN-CONTAINING PROTEIN 180"/>
    <property type="match status" value="1"/>
</dbReference>
<dbReference type="Pfam" id="PF00059">
    <property type="entry name" value="Lectin_C"/>
    <property type="match status" value="1"/>
</dbReference>
<dbReference type="EMBL" id="AYCK01012827">
    <property type="status" value="NOT_ANNOTATED_CDS"/>
    <property type="molecule type" value="Genomic_DNA"/>
</dbReference>
<dbReference type="STRING" id="48698.ENSPFOP00000031195"/>
<comment type="subcellular location">
    <subcellularLocation>
        <location evidence="1">Cell membrane</location>
        <topology evidence="1">Single-pass type II membrane protein</topology>
    </subcellularLocation>
</comment>
<accession>A0A096MIF4</accession>
<dbReference type="AlphaFoldDB" id="A0A096MIF4"/>
<dbReference type="SUPFAM" id="SSF56436">
    <property type="entry name" value="C-type lectin-like"/>
    <property type="match status" value="1"/>
</dbReference>
<proteinExistence type="predicted"/>
<dbReference type="Ensembl" id="ENSPFOT00000027416.1">
    <property type="protein sequence ID" value="ENSPFOP00000031195.1"/>
    <property type="gene ID" value="ENSPFOG00000022790.1"/>
</dbReference>
<dbReference type="PROSITE" id="PS50041">
    <property type="entry name" value="C_TYPE_LECTIN_2"/>
    <property type="match status" value="1"/>
</dbReference>
<feature type="domain" description="C-type lectin" evidence="3">
    <location>
        <begin position="46"/>
        <end position="144"/>
    </location>
</feature>
<feature type="chain" id="PRO_5001927113" description="C-type lectin domain-containing protein" evidence="2">
    <location>
        <begin position="17"/>
        <end position="176"/>
    </location>
</feature>
<reference evidence="5" key="1">
    <citation type="submission" date="2013-10" db="EMBL/GenBank/DDBJ databases">
        <authorList>
            <person name="Schartl M."/>
            <person name="Warren W."/>
        </authorList>
    </citation>
    <scope>NUCLEOTIDE SEQUENCE [LARGE SCALE GENOMIC DNA]</scope>
    <source>
        <strain evidence="5">female</strain>
    </source>
</reference>
<protein>
    <recommendedName>
        <fullName evidence="3">C-type lectin domain-containing protein</fullName>
    </recommendedName>
</protein>
<evidence type="ECO:0000313" key="4">
    <source>
        <dbReference type="Ensembl" id="ENSPFOP00000031195.1"/>
    </source>
</evidence>
<keyword evidence="2" id="KW-0732">Signal</keyword>
<reference evidence="4" key="3">
    <citation type="submission" date="2025-09" db="UniProtKB">
        <authorList>
            <consortium name="Ensembl"/>
        </authorList>
    </citation>
    <scope>IDENTIFICATION</scope>
</reference>
<evidence type="ECO:0000256" key="2">
    <source>
        <dbReference type="SAM" id="SignalP"/>
    </source>
</evidence>
<dbReference type="InterPro" id="IPR001304">
    <property type="entry name" value="C-type_lectin-like"/>
</dbReference>
<dbReference type="Gene3D" id="3.10.100.10">
    <property type="entry name" value="Mannose-Binding Protein A, subunit A"/>
    <property type="match status" value="1"/>
</dbReference>
<reference evidence="4" key="2">
    <citation type="submission" date="2025-08" db="UniProtKB">
        <authorList>
            <consortium name="Ensembl"/>
        </authorList>
    </citation>
    <scope>IDENTIFICATION</scope>
</reference>
<dbReference type="GeneTree" id="ENSGT00940000172892"/>
<dbReference type="InterPro" id="IPR016187">
    <property type="entry name" value="CTDL_fold"/>
</dbReference>
<feature type="signal peptide" evidence="2">
    <location>
        <begin position="1"/>
        <end position="16"/>
    </location>
</feature>
<dbReference type="InterPro" id="IPR050828">
    <property type="entry name" value="C-type_lectin/matrix_domain"/>
</dbReference>
<dbReference type="InterPro" id="IPR016186">
    <property type="entry name" value="C-type_lectin-like/link_sf"/>
</dbReference>
<evidence type="ECO:0000313" key="5">
    <source>
        <dbReference type="Proteomes" id="UP000028760"/>
    </source>
</evidence>
<dbReference type="SMART" id="SM00034">
    <property type="entry name" value="CLECT"/>
    <property type="match status" value="1"/>
</dbReference>